<feature type="domain" description="Putative auto-transporter adhesin head GIN" evidence="1">
    <location>
        <begin position="44"/>
        <end position="206"/>
    </location>
</feature>
<gene>
    <name evidence="2" type="ORF">HNQ88_001897</name>
</gene>
<sequence length="222" mass="24519">MFKTLKNSIFLIIVFCFIGLTAFANKKVKGSGNVISETREISSFSGVKASGMFEIFYTQNDDVSLEVKSDDNLLQYIKTEVKNGTLIIKFEKDISLKKSTKMDIYISSPEMNSITQEGICKFTCQNNLKADELKVVNEGMGKIKLVGDAQSLIINNEGMGNIEASELKSMNVNIKNEGMGKIVVNATNELNVNNEGMGKVRYISEPSQISVQNEGMGSVRKK</sequence>
<dbReference type="Proteomes" id="UP001185092">
    <property type="component" value="Unassembled WGS sequence"/>
</dbReference>
<organism evidence="2 3">
    <name type="scientific">Aureibacter tunicatorum</name>
    <dbReference type="NCBI Taxonomy" id="866807"/>
    <lineage>
        <taxon>Bacteria</taxon>
        <taxon>Pseudomonadati</taxon>
        <taxon>Bacteroidota</taxon>
        <taxon>Cytophagia</taxon>
        <taxon>Cytophagales</taxon>
        <taxon>Persicobacteraceae</taxon>
        <taxon>Aureibacter</taxon>
    </lineage>
</organism>
<dbReference type="Gene3D" id="2.160.20.120">
    <property type="match status" value="1"/>
</dbReference>
<dbReference type="EMBL" id="JAVDQD010000002">
    <property type="protein sequence ID" value="MDR6238860.1"/>
    <property type="molecule type" value="Genomic_DNA"/>
</dbReference>
<dbReference type="InterPro" id="IPR021255">
    <property type="entry name" value="DUF2807"/>
</dbReference>
<dbReference type="PANTHER" id="PTHR39200:SF1">
    <property type="entry name" value="AUTO-TRANSPORTER ADHESIN HEAD GIN DOMAIN-CONTAINING PROTEIN-RELATED"/>
    <property type="match status" value="1"/>
</dbReference>
<evidence type="ECO:0000259" key="1">
    <source>
        <dbReference type="Pfam" id="PF10988"/>
    </source>
</evidence>
<dbReference type="PANTHER" id="PTHR39200">
    <property type="entry name" value="HYPOTHETICAL EXPORTED PROTEIN"/>
    <property type="match status" value="1"/>
</dbReference>
<comment type="caution">
    <text evidence="2">The sequence shown here is derived from an EMBL/GenBank/DDBJ whole genome shotgun (WGS) entry which is preliminary data.</text>
</comment>
<evidence type="ECO:0000313" key="2">
    <source>
        <dbReference type="EMBL" id="MDR6238860.1"/>
    </source>
</evidence>
<dbReference type="AlphaFoldDB" id="A0AAE3XN02"/>
<reference evidence="2" key="1">
    <citation type="submission" date="2023-07" db="EMBL/GenBank/DDBJ databases">
        <title>Genomic Encyclopedia of Type Strains, Phase IV (KMG-IV): sequencing the most valuable type-strain genomes for metagenomic binning, comparative biology and taxonomic classification.</title>
        <authorList>
            <person name="Goeker M."/>
        </authorList>
    </citation>
    <scope>NUCLEOTIDE SEQUENCE</scope>
    <source>
        <strain evidence="2">DSM 26174</strain>
    </source>
</reference>
<protein>
    <recommendedName>
        <fullName evidence="1">Putative auto-transporter adhesin head GIN domain-containing protein</fullName>
    </recommendedName>
</protein>
<name>A0AAE3XN02_9BACT</name>
<keyword evidence="3" id="KW-1185">Reference proteome</keyword>
<dbReference type="RefSeq" id="WP_309938365.1">
    <property type="nucleotide sequence ID" value="NZ_AP025305.1"/>
</dbReference>
<proteinExistence type="predicted"/>
<accession>A0AAE3XN02</accession>
<dbReference type="Pfam" id="PF10988">
    <property type="entry name" value="DUF2807"/>
    <property type="match status" value="1"/>
</dbReference>
<evidence type="ECO:0000313" key="3">
    <source>
        <dbReference type="Proteomes" id="UP001185092"/>
    </source>
</evidence>